<feature type="signal peptide" evidence="1">
    <location>
        <begin position="1"/>
        <end position="19"/>
    </location>
</feature>
<dbReference type="InterPro" id="IPR025665">
    <property type="entry name" value="Beta-barrel_OMP_2"/>
</dbReference>
<keyword evidence="1" id="KW-0732">Signal</keyword>
<comment type="caution">
    <text evidence="3">The sequence shown here is derived from an EMBL/GenBank/DDBJ whole genome shotgun (WGS) entry which is preliminary data.</text>
</comment>
<dbReference type="RefSeq" id="WP_187068451.1">
    <property type="nucleotide sequence ID" value="NZ_JACRVF010000005.1"/>
</dbReference>
<proteinExistence type="predicted"/>
<dbReference type="EMBL" id="JACRVF010000005">
    <property type="protein sequence ID" value="MBC5994423.1"/>
    <property type="molecule type" value="Genomic_DNA"/>
</dbReference>
<name>A0A923N7Z4_9BACT</name>
<organism evidence="3 4">
    <name type="scientific">Pontibacter cellulosilyticus</name>
    <dbReference type="NCBI Taxonomy" id="1720253"/>
    <lineage>
        <taxon>Bacteria</taxon>
        <taxon>Pseudomonadati</taxon>
        <taxon>Bacteroidota</taxon>
        <taxon>Cytophagia</taxon>
        <taxon>Cytophagales</taxon>
        <taxon>Hymenobacteraceae</taxon>
        <taxon>Pontibacter</taxon>
    </lineage>
</organism>
<dbReference type="AlphaFoldDB" id="A0A923N7Z4"/>
<reference evidence="3" key="1">
    <citation type="submission" date="2020-08" db="EMBL/GenBank/DDBJ databases">
        <title>Pontibacter sp. SD6 16S ribosomal RNA gene Genome sequencing and assembly.</title>
        <authorList>
            <person name="Kang M."/>
        </authorList>
    </citation>
    <scope>NUCLEOTIDE SEQUENCE</scope>
    <source>
        <strain evidence="3">SD6</strain>
    </source>
</reference>
<accession>A0A923N7Z4</accession>
<sequence length="201" mass="22149">MKRLLLFIAFAFLSYSGFGQQLGVKAGAAYANFKGKDADNYNYRLGYSAGVMLQQHITDLIGVQVEALYTSKGAKIEATSGSNEINDIYRLNYVDVPVLLHLSAGGMFIDLGPQASFIAKARQIREVNTSNTTTTVETDITDNPYTVDFGYVAGLGFRAANNIGIELRYNGGLKKIDDEGPLVGRERRNSSFNLMLSYLFW</sequence>
<evidence type="ECO:0000256" key="1">
    <source>
        <dbReference type="SAM" id="SignalP"/>
    </source>
</evidence>
<dbReference type="Pfam" id="PF13568">
    <property type="entry name" value="OMP_b-brl_2"/>
    <property type="match status" value="1"/>
</dbReference>
<protein>
    <submittedName>
        <fullName evidence="3">PorT family protein</fullName>
    </submittedName>
</protein>
<evidence type="ECO:0000313" key="4">
    <source>
        <dbReference type="Proteomes" id="UP000603640"/>
    </source>
</evidence>
<dbReference type="Proteomes" id="UP000603640">
    <property type="component" value="Unassembled WGS sequence"/>
</dbReference>
<evidence type="ECO:0000313" key="3">
    <source>
        <dbReference type="EMBL" id="MBC5994423.1"/>
    </source>
</evidence>
<evidence type="ECO:0000259" key="2">
    <source>
        <dbReference type="Pfam" id="PF13568"/>
    </source>
</evidence>
<feature type="domain" description="Outer membrane protein beta-barrel" evidence="2">
    <location>
        <begin position="21"/>
        <end position="177"/>
    </location>
</feature>
<keyword evidence="4" id="KW-1185">Reference proteome</keyword>
<feature type="chain" id="PRO_5036943102" evidence="1">
    <location>
        <begin position="20"/>
        <end position="201"/>
    </location>
</feature>
<gene>
    <name evidence="3" type="ORF">H8S84_16360</name>
</gene>